<sequence>MREQDRVADFFDEHDLEGEPAYQLLDLTSEVGELAKDAVESTDYGASGEVEVKSDEVGDVLFSLLAVANSLDLDASACLDEAIEKYESRIEATGTASSGE</sequence>
<reference evidence="2" key="2">
    <citation type="submission" date="2020-09" db="EMBL/GenBank/DDBJ databases">
        <authorList>
            <person name="Sun Q."/>
            <person name="Ohkuma M."/>
        </authorList>
    </citation>
    <scope>NUCLEOTIDE SEQUENCE</scope>
    <source>
        <strain evidence="2">JCM 19596</strain>
    </source>
</reference>
<dbReference type="Pfam" id="PF03819">
    <property type="entry name" value="MazG"/>
    <property type="match status" value="1"/>
</dbReference>
<organism evidence="2 3">
    <name type="scientific">Halocalculus aciditolerans</name>
    <dbReference type="NCBI Taxonomy" id="1383812"/>
    <lineage>
        <taxon>Archaea</taxon>
        <taxon>Methanobacteriati</taxon>
        <taxon>Methanobacteriota</taxon>
        <taxon>Stenosarchaea group</taxon>
        <taxon>Halobacteria</taxon>
        <taxon>Halobacteriales</taxon>
        <taxon>Halobacteriaceae</taxon>
        <taxon>Halocalculus</taxon>
    </lineage>
</organism>
<name>A0A830F6H6_9EURY</name>
<dbReference type="RefSeq" id="WP_188977898.1">
    <property type="nucleotide sequence ID" value="NZ_BMPG01000002.1"/>
</dbReference>
<dbReference type="Proteomes" id="UP000607197">
    <property type="component" value="Unassembled WGS sequence"/>
</dbReference>
<dbReference type="AlphaFoldDB" id="A0A830F6H6"/>
<proteinExistence type="predicted"/>
<evidence type="ECO:0000259" key="1">
    <source>
        <dbReference type="Pfam" id="PF03819"/>
    </source>
</evidence>
<accession>A0A830F6H6</accession>
<reference evidence="2" key="1">
    <citation type="journal article" date="2014" name="Int. J. Syst. Evol. Microbiol.">
        <title>Complete genome sequence of Corynebacterium casei LMG S-19264T (=DSM 44701T), isolated from a smear-ripened cheese.</title>
        <authorList>
            <consortium name="US DOE Joint Genome Institute (JGI-PGF)"/>
            <person name="Walter F."/>
            <person name="Albersmeier A."/>
            <person name="Kalinowski J."/>
            <person name="Ruckert C."/>
        </authorList>
    </citation>
    <scope>NUCLEOTIDE SEQUENCE</scope>
    <source>
        <strain evidence="2">JCM 19596</strain>
    </source>
</reference>
<dbReference type="EMBL" id="BMPG01000002">
    <property type="protein sequence ID" value="GGL59295.1"/>
    <property type="molecule type" value="Genomic_DNA"/>
</dbReference>
<dbReference type="OrthoDB" id="85269at2157"/>
<dbReference type="CDD" id="cd11523">
    <property type="entry name" value="NTP-PPase"/>
    <property type="match status" value="1"/>
</dbReference>
<evidence type="ECO:0000313" key="2">
    <source>
        <dbReference type="EMBL" id="GGL59295.1"/>
    </source>
</evidence>
<feature type="domain" description="NTP pyrophosphohydrolase MazG-like" evidence="1">
    <location>
        <begin position="25"/>
        <end position="89"/>
    </location>
</feature>
<dbReference type="SUPFAM" id="SSF101386">
    <property type="entry name" value="all-alpha NTP pyrophosphatases"/>
    <property type="match status" value="1"/>
</dbReference>
<gene>
    <name evidence="2" type="ORF">GCM10009039_16920</name>
</gene>
<dbReference type="Gene3D" id="1.10.287.1080">
    <property type="entry name" value="MazG-like"/>
    <property type="match status" value="1"/>
</dbReference>
<protein>
    <recommendedName>
        <fullName evidence="1">NTP pyrophosphohydrolase MazG-like domain-containing protein</fullName>
    </recommendedName>
</protein>
<keyword evidence="3" id="KW-1185">Reference proteome</keyword>
<comment type="caution">
    <text evidence="2">The sequence shown here is derived from an EMBL/GenBank/DDBJ whole genome shotgun (WGS) entry which is preliminary data.</text>
</comment>
<evidence type="ECO:0000313" key="3">
    <source>
        <dbReference type="Proteomes" id="UP000607197"/>
    </source>
</evidence>
<dbReference type="InterPro" id="IPR004518">
    <property type="entry name" value="MazG-like_dom"/>
</dbReference>